<dbReference type="SUPFAM" id="SSF54160">
    <property type="entry name" value="Chromo domain-like"/>
    <property type="match status" value="1"/>
</dbReference>
<evidence type="ECO:0000256" key="2">
    <source>
        <dbReference type="ARBA" id="ARBA00022670"/>
    </source>
</evidence>
<protein>
    <submittedName>
        <fullName evidence="18">Rve domain containing protein</fullName>
    </submittedName>
</protein>
<dbReference type="CDD" id="cd12148">
    <property type="entry name" value="fungal_TF_MHR"/>
    <property type="match status" value="1"/>
</dbReference>
<keyword evidence="3" id="KW-0808">Transferase</keyword>
<keyword evidence="5" id="KW-0540">Nuclease</keyword>
<dbReference type="GO" id="GO:0004190">
    <property type="term" value="F:aspartic-type endopeptidase activity"/>
    <property type="evidence" value="ECO:0007669"/>
    <property type="project" value="UniProtKB-KW"/>
</dbReference>
<dbReference type="GO" id="GO:0006338">
    <property type="term" value="P:chromatin remodeling"/>
    <property type="evidence" value="ECO:0007669"/>
    <property type="project" value="UniProtKB-ARBA"/>
</dbReference>
<dbReference type="InterPro" id="IPR036397">
    <property type="entry name" value="RNaseH_sf"/>
</dbReference>
<keyword evidence="6" id="KW-0479">Metal-binding</keyword>
<keyword evidence="14" id="KW-0239">DNA-directed DNA polymerase</keyword>
<evidence type="ECO:0000256" key="11">
    <source>
        <dbReference type="ARBA" id="ARBA00022884"/>
    </source>
</evidence>
<evidence type="ECO:0000256" key="4">
    <source>
        <dbReference type="ARBA" id="ARBA00022695"/>
    </source>
</evidence>
<keyword evidence="16" id="KW-0233">DNA recombination</keyword>
<dbReference type="SUPFAM" id="SSF56672">
    <property type="entry name" value="DNA/RNA polymerases"/>
    <property type="match status" value="1"/>
</dbReference>
<keyword evidence="7" id="KW-0064">Aspartyl protease</keyword>
<evidence type="ECO:0000256" key="12">
    <source>
        <dbReference type="ARBA" id="ARBA00022908"/>
    </source>
</evidence>
<dbReference type="EMBL" id="HG992980">
    <property type="protein sequence ID" value="CAE7034317.1"/>
    <property type="molecule type" value="Genomic_DNA"/>
</dbReference>
<keyword evidence="13" id="KW-0695">RNA-directed DNA polymerase</keyword>
<evidence type="ECO:0000313" key="18">
    <source>
        <dbReference type="EMBL" id="CAE7034317.1"/>
    </source>
</evidence>
<dbReference type="InterPro" id="IPR001584">
    <property type="entry name" value="Integrase_cat-core"/>
</dbReference>
<evidence type="ECO:0000256" key="10">
    <source>
        <dbReference type="ARBA" id="ARBA00022842"/>
    </source>
</evidence>
<evidence type="ECO:0000313" key="19">
    <source>
        <dbReference type="Proteomes" id="UP000472372"/>
    </source>
</evidence>
<dbReference type="PANTHER" id="PTHR37984">
    <property type="entry name" value="PROTEIN CBG26694"/>
    <property type="match status" value="1"/>
</dbReference>
<dbReference type="InterPro" id="IPR056924">
    <property type="entry name" value="SH3_Tf2-1"/>
</dbReference>
<name>A0A6S6W1H8_9PLEO</name>
<reference evidence="18" key="1">
    <citation type="submission" date="2021-02" db="EMBL/GenBank/DDBJ databases">
        <authorList>
            <person name="Syme A R."/>
            <person name="Syme A R."/>
            <person name="Moolhuijzen P."/>
        </authorList>
    </citation>
    <scope>NUCLEOTIDE SEQUENCE</scope>
    <source>
        <strain evidence="18">W1-1</strain>
    </source>
</reference>
<dbReference type="GO" id="GO:0005634">
    <property type="term" value="C:nucleus"/>
    <property type="evidence" value="ECO:0007669"/>
    <property type="project" value="UniProtKB-ARBA"/>
</dbReference>
<dbReference type="Pfam" id="PF17917">
    <property type="entry name" value="RT_RNaseH"/>
    <property type="match status" value="1"/>
</dbReference>
<dbReference type="GO" id="GO:0003677">
    <property type="term" value="F:DNA binding"/>
    <property type="evidence" value="ECO:0007669"/>
    <property type="project" value="UniProtKB-KW"/>
</dbReference>
<keyword evidence="10" id="KW-0460">Magnesium</keyword>
<feature type="compositionally biased region" description="Basic and acidic residues" evidence="17">
    <location>
        <begin position="100"/>
        <end position="113"/>
    </location>
</feature>
<dbReference type="GO" id="GO:0006310">
    <property type="term" value="P:DNA recombination"/>
    <property type="evidence" value="ECO:0007669"/>
    <property type="project" value="UniProtKB-KW"/>
</dbReference>
<dbReference type="InterPro" id="IPR043502">
    <property type="entry name" value="DNA/RNA_pol_sf"/>
</dbReference>
<dbReference type="PROSITE" id="PS50994">
    <property type="entry name" value="INTEGRASE"/>
    <property type="match status" value="1"/>
</dbReference>
<evidence type="ECO:0000256" key="5">
    <source>
        <dbReference type="ARBA" id="ARBA00022722"/>
    </source>
</evidence>
<keyword evidence="11" id="KW-0694">RNA-binding</keyword>
<sequence length="1136" mass="128893">MTVRRGTSLEARRSDQCSVDCNYEIYDKELLAIVRAFEEWIPELAGVPDAVEVLTDHRGLEFFRTKRNLNRRQARWAEFLEEFDFRIQYRPGKQGTKPDSLTRRTGDLPDSVTDDRVQHQCQTILGSNRWGSSHAAIRLAGVCLGDNPCDLSSVLTLMQEIGEGASLSTSTPLIGLARFSLKGSHDPYDDIEGADDRPLDDVLSELCISDPRLNDVKRALASNDRRIPHYLIAEGIRMELADLEVSDEGKLFIGNGRLVVPFSEKLRTRIIAHIHNSLPGGHGGRTTTYQQISQWYYWQGMTDTIARFTNSCMTCKRSKVNRSAKHGLLHPLPVPTQYWDDISIDFITPLPTSTWCGHAYQHIMVVVDRLSKMKKFIAMENLEVPTVVDKFMEYIWKEEGYPRTIVSDRGRQFTSHFWSRLCARVGTHPKLSTSHHPETDGQTENANADLKQYLRSYVNYLQTDWAQLLPLAEFEANSAISTATGLSPFLATKGRQPRSGLEPTHQLRPLNNHPTIAQQQRNADALAQRIDTTRTFLRQQILWTQDKMKEFADANRYPAPRFDVGDWVMLNARHIKTERPVKSLDHKNMGPYQITRVIDNMAYELDLAPQLKTVFPAFHPWLLQAYEDDALPGQPRPGDAAPPEVHLTDDGITEYVVSQVLDSRIRRNLVDPHTGERGLLQYKVEWVGDDQSEPWQAYSNLRGCKESVQDFHTRNPSRPGPHITFHDYDDDGELAVALLQEHSSLCLKDLPVKKLIQRAFRVLEGLSLFIKEQDVMRIQELFFDPKNLAIDVSDMSLLIVSLAWGALLDPEVSLGSRAALLDSVLETSTLLLRQNGSVRQFLALVAALCLAEKTGSDNLAALILGSLSTVASLSLHLEPVLRKFCVSDEQVIHTKRAMWLLYCIDKSYALRWQTFSLVTEGSLPITNPPGNILESHVATTHSSEWLSIRSQYSKICSNILQLRVGVEERPSEDHSNRTVALSMALEEWYKSTRVSQMMLSLDHSDAMRVKLQISYYYYEARFQLLGTSLPDPRSSSPAEPREYREVLQQLTREIISVSGTIPSEYLLQDCIHLFINTLTLCLLALDILLEPDQDSKKEIRALLSIVAGFFARIEIMLPQSSVFEKVSNLIEILTYR</sequence>
<keyword evidence="15" id="KW-0238">DNA-binding</keyword>
<keyword evidence="2" id="KW-0645">Protease</keyword>
<dbReference type="InterPro" id="IPR041373">
    <property type="entry name" value="RT_RNaseH"/>
</dbReference>
<dbReference type="SUPFAM" id="SSF53098">
    <property type="entry name" value="Ribonuclease H-like"/>
    <property type="match status" value="1"/>
</dbReference>
<dbReference type="PANTHER" id="PTHR37984:SF5">
    <property type="entry name" value="PROTEIN NYNRIN-LIKE"/>
    <property type="match status" value="1"/>
</dbReference>
<dbReference type="InterPro" id="IPR000953">
    <property type="entry name" value="Chromo/chromo_shadow_dom"/>
</dbReference>
<dbReference type="GO" id="GO:0015074">
    <property type="term" value="P:DNA integration"/>
    <property type="evidence" value="ECO:0007669"/>
    <property type="project" value="UniProtKB-KW"/>
</dbReference>
<evidence type="ECO:0000256" key="13">
    <source>
        <dbReference type="ARBA" id="ARBA00022918"/>
    </source>
</evidence>
<dbReference type="Gene3D" id="1.10.340.70">
    <property type="match status" value="1"/>
</dbReference>
<dbReference type="Gene3D" id="2.40.50.40">
    <property type="match status" value="1"/>
</dbReference>
<dbReference type="InterPro" id="IPR016197">
    <property type="entry name" value="Chromo-like_dom_sf"/>
</dbReference>
<evidence type="ECO:0000256" key="8">
    <source>
        <dbReference type="ARBA" id="ARBA00022759"/>
    </source>
</evidence>
<dbReference type="PROSITE" id="PS50013">
    <property type="entry name" value="CHROMO_2"/>
    <property type="match status" value="1"/>
</dbReference>
<dbReference type="GO" id="GO:0003887">
    <property type="term" value="F:DNA-directed DNA polymerase activity"/>
    <property type="evidence" value="ECO:0007669"/>
    <property type="project" value="UniProtKB-KW"/>
</dbReference>
<dbReference type="GO" id="GO:0003964">
    <property type="term" value="F:RNA-directed DNA polymerase activity"/>
    <property type="evidence" value="ECO:0007669"/>
    <property type="project" value="UniProtKB-KW"/>
</dbReference>
<feature type="region of interest" description="Disordered" evidence="17">
    <location>
        <begin position="91"/>
        <end position="113"/>
    </location>
</feature>
<dbReference type="InterPro" id="IPR050951">
    <property type="entry name" value="Retrovirus_Pol_polyprotein"/>
</dbReference>
<dbReference type="Proteomes" id="UP000472372">
    <property type="component" value="Chromosome 4"/>
</dbReference>
<dbReference type="CDD" id="cd09274">
    <property type="entry name" value="RNase_HI_RT_Ty3"/>
    <property type="match status" value="1"/>
</dbReference>
<evidence type="ECO:0000256" key="15">
    <source>
        <dbReference type="ARBA" id="ARBA00023125"/>
    </source>
</evidence>
<keyword evidence="8" id="KW-0255">Endonuclease</keyword>
<keyword evidence="12" id="KW-0229">DNA integration</keyword>
<keyword evidence="9" id="KW-0378">Hydrolase</keyword>
<accession>A0A6S6W1H8</accession>
<dbReference type="AlphaFoldDB" id="A0A6S6W1H8"/>
<evidence type="ECO:0000256" key="6">
    <source>
        <dbReference type="ARBA" id="ARBA00022723"/>
    </source>
</evidence>
<dbReference type="Pfam" id="PF24626">
    <property type="entry name" value="SH3_Tf2-1"/>
    <property type="match status" value="1"/>
</dbReference>
<dbReference type="Gene3D" id="3.30.420.10">
    <property type="entry name" value="Ribonuclease H-like superfamily/Ribonuclease H"/>
    <property type="match status" value="1"/>
</dbReference>
<keyword evidence="4" id="KW-0548">Nucleotidyltransferase</keyword>
<evidence type="ECO:0000256" key="9">
    <source>
        <dbReference type="ARBA" id="ARBA00022801"/>
    </source>
</evidence>
<dbReference type="InterPro" id="IPR012337">
    <property type="entry name" value="RNaseH-like_sf"/>
</dbReference>
<dbReference type="GO" id="GO:0006508">
    <property type="term" value="P:proteolysis"/>
    <property type="evidence" value="ECO:0007669"/>
    <property type="project" value="UniProtKB-KW"/>
</dbReference>
<evidence type="ECO:0000256" key="17">
    <source>
        <dbReference type="SAM" id="MobiDB-lite"/>
    </source>
</evidence>
<dbReference type="GO" id="GO:0004519">
    <property type="term" value="F:endonuclease activity"/>
    <property type="evidence" value="ECO:0007669"/>
    <property type="project" value="UniProtKB-KW"/>
</dbReference>
<dbReference type="CDD" id="cd00024">
    <property type="entry name" value="CD_CSD"/>
    <property type="match status" value="1"/>
</dbReference>
<evidence type="ECO:0000256" key="14">
    <source>
        <dbReference type="ARBA" id="ARBA00022932"/>
    </source>
</evidence>
<evidence type="ECO:0000256" key="16">
    <source>
        <dbReference type="ARBA" id="ARBA00023172"/>
    </source>
</evidence>
<proteinExistence type="predicted"/>
<evidence type="ECO:0000256" key="3">
    <source>
        <dbReference type="ARBA" id="ARBA00022679"/>
    </source>
</evidence>
<dbReference type="GO" id="GO:0046872">
    <property type="term" value="F:metal ion binding"/>
    <property type="evidence" value="ECO:0007669"/>
    <property type="project" value="UniProtKB-KW"/>
</dbReference>
<comment type="subunit">
    <text evidence="1">Component of the NuA4 histone acetyltransferase complex.</text>
</comment>
<organism evidence="18 19">
    <name type="scientific">Pyrenophora teres f. teres</name>
    <dbReference type="NCBI Taxonomy" id="97479"/>
    <lineage>
        <taxon>Eukaryota</taxon>
        <taxon>Fungi</taxon>
        <taxon>Dikarya</taxon>
        <taxon>Ascomycota</taxon>
        <taxon>Pezizomycotina</taxon>
        <taxon>Dothideomycetes</taxon>
        <taxon>Pleosporomycetidae</taxon>
        <taxon>Pleosporales</taxon>
        <taxon>Pleosporineae</taxon>
        <taxon>Pleosporaceae</taxon>
        <taxon>Pyrenophora</taxon>
    </lineage>
</organism>
<dbReference type="Pfam" id="PF17921">
    <property type="entry name" value="Integrase_H2C2"/>
    <property type="match status" value="1"/>
</dbReference>
<dbReference type="InterPro" id="IPR041588">
    <property type="entry name" value="Integrase_H2C2"/>
</dbReference>
<evidence type="ECO:0000256" key="7">
    <source>
        <dbReference type="ARBA" id="ARBA00022750"/>
    </source>
</evidence>
<dbReference type="GO" id="GO:0003723">
    <property type="term" value="F:RNA binding"/>
    <property type="evidence" value="ECO:0007669"/>
    <property type="project" value="UniProtKB-KW"/>
</dbReference>
<evidence type="ECO:0000256" key="1">
    <source>
        <dbReference type="ARBA" id="ARBA00011353"/>
    </source>
</evidence>
<gene>
    <name evidence="18" type="ORF">PTTW11_05406</name>
</gene>